<sequence length="184" mass="19986">LSSARHIFASQSSSYNGVILVLDATTAEFLIHMSCSKISFELNFESGTARRRENWKNLFILPRRHRPTPCGEPTLASASAPLIARKAAKPAVPPPTIKYFTYSGNLMGSDFNNEDSDATTVFFGGSSLSGLFVETLTGFGTSTSAISLAAADFLVNLISRCLLVYIGRRSTPNMLCFMNVESKD</sequence>
<dbReference type="Proteomes" id="UP000887565">
    <property type="component" value="Unplaced"/>
</dbReference>
<dbReference type="WBParaSite" id="nRc.2.0.1.t18831-RA">
    <property type="protein sequence ID" value="nRc.2.0.1.t18831-RA"/>
    <property type="gene ID" value="nRc.2.0.1.g18831"/>
</dbReference>
<keyword evidence="1" id="KW-1185">Reference proteome</keyword>
<protein>
    <submittedName>
        <fullName evidence="2">Uncharacterized protein</fullName>
    </submittedName>
</protein>
<evidence type="ECO:0000313" key="1">
    <source>
        <dbReference type="Proteomes" id="UP000887565"/>
    </source>
</evidence>
<proteinExistence type="predicted"/>
<organism evidence="1 2">
    <name type="scientific">Romanomermis culicivorax</name>
    <name type="common">Nematode worm</name>
    <dbReference type="NCBI Taxonomy" id="13658"/>
    <lineage>
        <taxon>Eukaryota</taxon>
        <taxon>Metazoa</taxon>
        <taxon>Ecdysozoa</taxon>
        <taxon>Nematoda</taxon>
        <taxon>Enoplea</taxon>
        <taxon>Dorylaimia</taxon>
        <taxon>Mermithida</taxon>
        <taxon>Mermithoidea</taxon>
        <taxon>Mermithidae</taxon>
        <taxon>Romanomermis</taxon>
    </lineage>
</organism>
<dbReference type="AlphaFoldDB" id="A0A915IZH1"/>
<name>A0A915IZH1_ROMCU</name>
<reference evidence="2" key="1">
    <citation type="submission" date="2022-11" db="UniProtKB">
        <authorList>
            <consortium name="WormBaseParasite"/>
        </authorList>
    </citation>
    <scope>IDENTIFICATION</scope>
</reference>
<evidence type="ECO:0000313" key="2">
    <source>
        <dbReference type="WBParaSite" id="nRc.2.0.1.t18831-RA"/>
    </source>
</evidence>
<accession>A0A915IZH1</accession>